<dbReference type="Pfam" id="PF00579">
    <property type="entry name" value="tRNA-synt_1b"/>
    <property type="match status" value="1"/>
</dbReference>
<dbReference type="GO" id="GO:0004831">
    <property type="term" value="F:tyrosine-tRNA ligase activity"/>
    <property type="evidence" value="ECO:0007669"/>
    <property type="project" value="UniProtKB-EC"/>
</dbReference>
<organism evidence="10">
    <name type="scientific">Klosneuvirus KNV1</name>
    <dbReference type="NCBI Taxonomy" id="1977640"/>
    <lineage>
        <taxon>Viruses</taxon>
        <taxon>Varidnaviria</taxon>
        <taxon>Bamfordvirae</taxon>
        <taxon>Nucleocytoviricota</taxon>
        <taxon>Megaviricetes</taxon>
        <taxon>Imitervirales</taxon>
        <taxon>Mimiviridae</taxon>
        <taxon>Klosneuvirinae</taxon>
        <taxon>Klosneuvirus</taxon>
    </lineage>
</organism>
<evidence type="ECO:0000256" key="9">
    <source>
        <dbReference type="SAM" id="MobiDB-lite"/>
    </source>
</evidence>
<gene>
    <name evidence="10" type="ORF">Klosneuvirus_1_113</name>
</gene>
<sequence>MELSVDEKFNLITRNLQETILDEVIMKKIIAARPLKVYWGTAPTSAPSVAYFVPMMKIRDLVMAGCEVTILIADLHAILDNLKSTFEQVGHRSEYYITMIKALLTSLNIDVNKIKFVKGTEFQLSKEYTLDMYKAHSLITVNEAKHAGAEVVKQAEHPKMTGLMYPTLQALDEQYLGADVEIGGIDQRKLFMHARNIMPQLGYKKRMYLMNKMISGLRTQKQEPKEGENIQDQKMSSSNQDSKIDLLDSKNQLKAKINKAYCFPGDINDNCLLEMLENLVFPILHIKGLNFVIERKEEYGGNITYNNIDNVKNDFKSEKLHPMDLKQGMINNLDLILDSIRKTFETPEMKKLIKMAYS</sequence>
<dbReference type="PRINTS" id="PR01040">
    <property type="entry name" value="TRNASYNTHTYR"/>
</dbReference>
<dbReference type="Gene3D" id="1.10.240.10">
    <property type="entry name" value="Tyrosyl-Transfer RNA Synthetase"/>
    <property type="match status" value="1"/>
</dbReference>
<dbReference type="InterPro" id="IPR014729">
    <property type="entry name" value="Rossmann-like_a/b/a_fold"/>
</dbReference>
<evidence type="ECO:0000256" key="8">
    <source>
        <dbReference type="ARBA" id="ARBA00048248"/>
    </source>
</evidence>
<protein>
    <recommendedName>
        <fullName evidence="1">tyrosine--tRNA ligase</fullName>
        <ecNumber evidence="1">6.1.1.1</ecNumber>
    </recommendedName>
    <alternativeName>
        <fullName evidence="7">Tyrosyl-tRNA synthetase</fullName>
    </alternativeName>
</protein>
<comment type="catalytic activity">
    <reaction evidence="8">
        <text>tRNA(Tyr) + L-tyrosine + ATP = L-tyrosyl-tRNA(Tyr) + AMP + diphosphate + H(+)</text>
        <dbReference type="Rhea" id="RHEA:10220"/>
        <dbReference type="Rhea" id="RHEA-COMP:9706"/>
        <dbReference type="Rhea" id="RHEA-COMP:9707"/>
        <dbReference type="ChEBI" id="CHEBI:15378"/>
        <dbReference type="ChEBI" id="CHEBI:30616"/>
        <dbReference type="ChEBI" id="CHEBI:33019"/>
        <dbReference type="ChEBI" id="CHEBI:58315"/>
        <dbReference type="ChEBI" id="CHEBI:78442"/>
        <dbReference type="ChEBI" id="CHEBI:78536"/>
        <dbReference type="ChEBI" id="CHEBI:456215"/>
        <dbReference type="EC" id="6.1.1.1"/>
    </reaction>
</comment>
<accession>A0A1V0SHQ2</accession>
<dbReference type="FunFam" id="1.10.240.10:FF:000011">
    <property type="entry name" value="Tyrosine--tRNA ligase"/>
    <property type="match status" value="1"/>
</dbReference>
<keyword evidence="5" id="KW-0648">Protein biosynthesis</keyword>
<dbReference type="PIRSF" id="PIRSF006588">
    <property type="entry name" value="TyrRS_arch_euk"/>
    <property type="match status" value="1"/>
</dbReference>
<dbReference type="SUPFAM" id="SSF52374">
    <property type="entry name" value="Nucleotidylyl transferase"/>
    <property type="match status" value="1"/>
</dbReference>
<dbReference type="NCBIfam" id="TIGR00234">
    <property type="entry name" value="tyrS"/>
    <property type="match status" value="1"/>
</dbReference>
<feature type="compositionally biased region" description="Polar residues" evidence="9">
    <location>
        <begin position="230"/>
        <end position="241"/>
    </location>
</feature>
<dbReference type="InterPro" id="IPR023617">
    <property type="entry name" value="Tyr-tRNA-ligase_arc/euk-type"/>
</dbReference>
<keyword evidence="3" id="KW-0547">Nucleotide-binding</keyword>
<keyword evidence="2" id="KW-0436">Ligase</keyword>
<keyword evidence="4" id="KW-0067">ATP-binding</keyword>
<proteinExistence type="predicted"/>
<evidence type="ECO:0000256" key="5">
    <source>
        <dbReference type="ARBA" id="ARBA00022917"/>
    </source>
</evidence>
<feature type="region of interest" description="Disordered" evidence="9">
    <location>
        <begin position="218"/>
        <end position="243"/>
    </location>
</feature>
<dbReference type="InterPro" id="IPR002307">
    <property type="entry name" value="Tyr-tRNA-ligase"/>
</dbReference>
<dbReference type="PANTHER" id="PTHR46264:SF4">
    <property type="entry name" value="TYROSINE--TRNA LIGASE, CYTOPLASMIC"/>
    <property type="match status" value="1"/>
</dbReference>
<dbReference type="Gene3D" id="3.40.50.620">
    <property type="entry name" value="HUPs"/>
    <property type="match status" value="1"/>
</dbReference>
<dbReference type="NCBIfam" id="NF006330">
    <property type="entry name" value="PRK08560.1"/>
    <property type="match status" value="1"/>
</dbReference>
<dbReference type="InterPro" id="IPR002305">
    <property type="entry name" value="aa-tRNA-synth_Ic"/>
</dbReference>
<dbReference type="EC" id="6.1.1.1" evidence="1"/>
<evidence type="ECO:0000256" key="6">
    <source>
        <dbReference type="ARBA" id="ARBA00023146"/>
    </source>
</evidence>
<dbReference type="GO" id="GO:0005524">
    <property type="term" value="F:ATP binding"/>
    <property type="evidence" value="ECO:0007669"/>
    <property type="project" value="UniProtKB-KW"/>
</dbReference>
<evidence type="ECO:0000256" key="3">
    <source>
        <dbReference type="ARBA" id="ARBA00022741"/>
    </source>
</evidence>
<evidence type="ECO:0000256" key="1">
    <source>
        <dbReference type="ARBA" id="ARBA00013160"/>
    </source>
</evidence>
<dbReference type="EMBL" id="KY684108">
    <property type="protein sequence ID" value="ARF11256.1"/>
    <property type="molecule type" value="Genomic_DNA"/>
</dbReference>
<reference evidence="10" key="1">
    <citation type="journal article" date="2017" name="Science">
        <title>Giant viruses with an expanded complement of translation system components.</title>
        <authorList>
            <person name="Schulz F."/>
            <person name="Yutin N."/>
            <person name="Ivanova N.N."/>
            <person name="Ortega D.R."/>
            <person name="Lee T.K."/>
            <person name="Vierheilig J."/>
            <person name="Daims H."/>
            <person name="Horn M."/>
            <person name="Wagner M."/>
            <person name="Jensen G.J."/>
            <person name="Kyrpides N.C."/>
            <person name="Koonin E.V."/>
            <person name="Woyke T."/>
        </authorList>
    </citation>
    <scope>NUCLEOTIDE SEQUENCE</scope>
    <source>
        <strain evidence="10">KNV1</strain>
    </source>
</reference>
<keyword evidence="6 10" id="KW-0030">Aminoacyl-tRNA synthetase</keyword>
<dbReference type="InterPro" id="IPR050489">
    <property type="entry name" value="Tyr-tRNA_synthase"/>
</dbReference>
<evidence type="ECO:0000256" key="4">
    <source>
        <dbReference type="ARBA" id="ARBA00022840"/>
    </source>
</evidence>
<dbReference type="PANTHER" id="PTHR46264">
    <property type="entry name" value="TYROSINE-TRNA LIGASE"/>
    <property type="match status" value="1"/>
</dbReference>
<evidence type="ECO:0000256" key="2">
    <source>
        <dbReference type="ARBA" id="ARBA00022598"/>
    </source>
</evidence>
<evidence type="ECO:0000256" key="7">
    <source>
        <dbReference type="ARBA" id="ARBA00033323"/>
    </source>
</evidence>
<evidence type="ECO:0000313" key="10">
    <source>
        <dbReference type="EMBL" id="ARF11256.1"/>
    </source>
</evidence>
<name>A0A1V0SHQ2_9VIRU</name>